<dbReference type="Pfam" id="PF03799">
    <property type="entry name" value="FtsQ_DivIB_C"/>
    <property type="match status" value="1"/>
</dbReference>
<evidence type="ECO:0000313" key="11">
    <source>
        <dbReference type="EMBL" id="QXT41267.1"/>
    </source>
</evidence>
<comment type="function">
    <text evidence="9">Essential cell division protein.</text>
</comment>
<accession>A0A8F6U0R5</accession>
<dbReference type="GO" id="GO:0043093">
    <property type="term" value="P:FtsZ-dependent cytokinesis"/>
    <property type="evidence" value="ECO:0007669"/>
    <property type="project" value="UniProtKB-UniRule"/>
</dbReference>
<evidence type="ECO:0000256" key="9">
    <source>
        <dbReference type="HAMAP-Rule" id="MF_00911"/>
    </source>
</evidence>
<keyword evidence="7 9" id="KW-0472">Membrane</keyword>
<keyword evidence="4 9" id="KW-0132">Cell division</keyword>
<dbReference type="AlphaFoldDB" id="A0A8F6U0R5"/>
<evidence type="ECO:0000256" key="8">
    <source>
        <dbReference type="ARBA" id="ARBA00023306"/>
    </source>
</evidence>
<proteinExistence type="inferred from homology"/>
<dbReference type="KEGG" id="gce:KYE46_08670"/>
<name>A0A8F6U0R5_9RHOB</name>
<evidence type="ECO:0000313" key="12">
    <source>
        <dbReference type="Proteomes" id="UP000825009"/>
    </source>
</evidence>
<evidence type="ECO:0000256" key="5">
    <source>
        <dbReference type="ARBA" id="ARBA00022692"/>
    </source>
</evidence>
<reference evidence="11 12" key="1">
    <citation type="submission" date="2021-07" db="EMBL/GenBank/DDBJ databases">
        <title>A novel Jannaschia species isolated from marine dinoflagellate Ceratoperidinium margalefii.</title>
        <authorList>
            <person name="Jiang Y."/>
            <person name="Li Z."/>
        </authorList>
    </citation>
    <scope>NUCLEOTIDE SEQUENCE [LARGE SCALE GENOMIC DNA]</scope>
    <source>
        <strain evidence="11 12">J12C1-MA-4</strain>
    </source>
</reference>
<evidence type="ECO:0000256" key="3">
    <source>
        <dbReference type="ARBA" id="ARBA00022519"/>
    </source>
</evidence>
<dbReference type="InterPro" id="IPR005548">
    <property type="entry name" value="Cell_div_FtsQ/DivIB_C"/>
</dbReference>
<feature type="domain" description="POTRA" evidence="10">
    <location>
        <begin position="102"/>
        <end position="170"/>
    </location>
</feature>
<evidence type="ECO:0000256" key="7">
    <source>
        <dbReference type="ARBA" id="ARBA00023136"/>
    </source>
</evidence>
<dbReference type="PANTHER" id="PTHR35851">
    <property type="entry name" value="CELL DIVISION PROTEIN FTSQ"/>
    <property type="match status" value="1"/>
</dbReference>
<keyword evidence="12" id="KW-1185">Reference proteome</keyword>
<protein>
    <recommendedName>
        <fullName evidence="9">Cell division protein FtsQ</fullName>
    </recommendedName>
</protein>
<dbReference type="Pfam" id="PF08478">
    <property type="entry name" value="POTRA_1"/>
    <property type="match status" value="1"/>
</dbReference>
<comment type="subcellular location">
    <subcellularLocation>
        <location evidence="9">Cell inner membrane</location>
        <topology evidence="9">Single-pass type II membrane protein</topology>
    </subcellularLocation>
    <subcellularLocation>
        <location evidence="1">Membrane</location>
    </subcellularLocation>
    <text evidence="9">Localizes to the division septum.</text>
</comment>
<dbReference type="PROSITE" id="PS51779">
    <property type="entry name" value="POTRA"/>
    <property type="match status" value="1"/>
</dbReference>
<dbReference type="EMBL" id="CP079194">
    <property type="protein sequence ID" value="QXT41267.1"/>
    <property type="molecule type" value="Genomic_DNA"/>
</dbReference>
<dbReference type="HAMAP" id="MF_00911">
    <property type="entry name" value="FtsQ_subfam"/>
    <property type="match status" value="1"/>
</dbReference>
<gene>
    <name evidence="9" type="primary">ftsQ</name>
    <name evidence="11" type="ORF">KYE46_08670</name>
</gene>
<dbReference type="GO" id="GO:0005886">
    <property type="term" value="C:plasma membrane"/>
    <property type="evidence" value="ECO:0007669"/>
    <property type="project" value="UniProtKB-SubCell"/>
</dbReference>
<keyword evidence="8 9" id="KW-0131">Cell cycle</keyword>
<dbReference type="InterPro" id="IPR026579">
    <property type="entry name" value="FtsQ"/>
</dbReference>
<dbReference type="Proteomes" id="UP000825009">
    <property type="component" value="Chromosome"/>
</dbReference>
<evidence type="ECO:0000259" key="10">
    <source>
        <dbReference type="PROSITE" id="PS51779"/>
    </source>
</evidence>
<dbReference type="RefSeq" id="WP_219004924.1">
    <property type="nucleotide sequence ID" value="NZ_CP079194.1"/>
</dbReference>
<dbReference type="InterPro" id="IPR013685">
    <property type="entry name" value="POTRA_FtsQ_type"/>
</dbReference>
<dbReference type="GO" id="GO:0032153">
    <property type="term" value="C:cell division site"/>
    <property type="evidence" value="ECO:0007669"/>
    <property type="project" value="UniProtKB-UniRule"/>
</dbReference>
<feature type="transmembrane region" description="Helical" evidence="9">
    <location>
        <begin position="58"/>
        <end position="76"/>
    </location>
</feature>
<evidence type="ECO:0000256" key="4">
    <source>
        <dbReference type="ARBA" id="ARBA00022618"/>
    </source>
</evidence>
<dbReference type="GO" id="GO:0090529">
    <property type="term" value="P:cell septum assembly"/>
    <property type="evidence" value="ECO:0007669"/>
    <property type="project" value="InterPro"/>
</dbReference>
<evidence type="ECO:0000256" key="6">
    <source>
        <dbReference type="ARBA" id="ARBA00022989"/>
    </source>
</evidence>
<evidence type="ECO:0000256" key="2">
    <source>
        <dbReference type="ARBA" id="ARBA00022475"/>
    </source>
</evidence>
<keyword evidence="3 9" id="KW-0997">Cell inner membrane</keyword>
<organism evidence="11 12">
    <name type="scientific">Gymnodinialimonas ceratoperidinii</name>
    <dbReference type="NCBI Taxonomy" id="2856823"/>
    <lineage>
        <taxon>Bacteria</taxon>
        <taxon>Pseudomonadati</taxon>
        <taxon>Pseudomonadota</taxon>
        <taxon>Alphaproteobacteria</taxon>
        <taxon>Rhodobacterales</taxon>
        <taxon>Paracoccaceae</taxon>
        <taxon>Gymnodinialimonas</taxon>
    </lineage>
</organism>
<sequence length="322" mass="35684">MRQVTADGPERQLRRTSVRTIIPRRNLPGAPAAAHDPAPSKLSYRVTRLWLTPIFRKALHLGIPLFALFAAVAWYLSDDARIAGLFEAAYEIRREIENRPEFRVNVLGIDGASDDVTEEVRAALALDLPISSFDLDLDELRGRLEALPPVRTADLRIQSGGYLSVRIDERVPAALWLTHEGLSIIDEEGHFVAGFGNRELETPLPLLGGEGANLAVTEALDLMAATEILGDRVHGLVRMGERRWDVVLTNETRIMLPEAGAREALDRVLALHDMGEILSRDVTAVDLRNPGRLTVRLTGEAMDELRRMRTLAAERSDGETRG</sequence>
<keyword evidence="6 9" id="KW-1133">Transmembrane helix</keyword>
<dbReference type="PANTHER" id="PTHR35851:SF1">
    <property type="entry name" value="CELL DIVISION PROTEIN FTSQ"/>
    <property type="match status" value="1"/>
</dbReference>
<keyword evidence="5 9" id="KW-0812">Transmembrane</keyword>
<evidence type="ECO:0000256" key="1">
    <source>
        <dbReference type="ARBA" id="ARBA00004370"/>
    </source>
</evidence>
<dbReference type="InterPro" id="IPR034746">
    <property type="entry name" value="POTRA"/>
</dbReference>
<comment type="similarity">
    <text evidence="9">Belongs to the FtsQ/DivIB family. FtsQ subfamily.</text>
</comment>
<keyword evidence="2 9" id="KW-1003">Cell membrane</keyword>